<organism evidence="1 2">
    <name type="scientific">Aspergillus costaricaensis CBS 115574</name>
    <dbReference type="NCBI Taxonomy" id="1448317"/>
    <lineage>
        <taxon>Eukaryota</taxon>
        <taxon>Fungi</taxon>
        <taxon>Dikarya</taxon>
        <taxon>Ascomycota</taxon>
        <taxon>Pezizomycotina</taxon>
        <taxon>Eurotiomycetes</taxon>
        <taxon>Eurotiomycetidae</taxon>
        <taxon>Eurotiales</taxon>
        <taxon>Aspergillaceae</taxon>
        <taxon>Aspergillus</taxon>
        <taxon>Aspergillus subgen. Circumdati</taxon>
    </lineage>
</organism>
<evidence type="ECO:0000313" key="2">
    <source>
        <dbReference type="Proteomes" id="UP000249748"/>
    </source>
</evidence>
<gene>
    <name evidence="1" type="ORF">BO79DRAFT_149749</name>
</gene>
<protein>
    <submittedName>
        <fullName evidence="1">Uncharacterized protein</fullName>
    </submittedName>
</protein>
<proteinExistence type="predicted"/>
<sequence>MPQVWGRVSREGGKGGAAFESTISRILSPIVVPRGRAYSAVEWMHDSRRGQPFGREPQQLAGDYRPDRCDPYYLRRTVAAAPVP</sequence>
<name>A0ACD1IC53_9EURO</name>
<keyword evidence="2" id="KW-1185">Reference proteome</keyword>
<dbReference type="EMBL" id="KZ824552">
    <property type="protein sequence ID" value="RAK87990.1"/>
    <property type="molecule type" value="Genomic_DNA"/>
</dbReference>
<reference evidence="1" key="1">
    <citation type="submission" date="2018-02" db="EMBL/GenBank/DDBJ databases">
        <title>The genomes of Aspergillus section Nigri reveals drivers in fungal speciation.</title>
        <authorList>
            <consortium name="DOE Joint Genome Institute"/>
            <person name="Vesth T.C."/>
            <person name="Nybo J."/>
            <person name="Theobald S."/>
            <person name="Brandl J."/>
            <person name="Frisvad J.C."/>
            <person name="Nielsen K.F."/>
            <person name="Lyhne E.K."/>
            <person name="Kogle M.E."/>
            <person name="Kuo A."/>
            <person name="Riley R."/>
            <person name="Clum A."/>
            <person name="Nolan M."/>
            <person name="Lipzen A."/>
            <person name="Salamov A."/>
            <person name="Henrissat B."/>
            <person name="Wiebenga A."/>
            <person name="De vries R.P."/>
            <person name="Grigoriev I.V."/>
            <person name="Mortensen U.H."/>
            <person name="Andersen M.R."/>
            <person name="Baker S.E."/>
        </authorList>
    </citation>
    <scope>NUCLEOTIDE SEQUENCE</scope>
    <source>
        <strain evidence="1">CBS 115574</strain>
    </source>
</reference>
<dbReference type="Proteomes" id="UP000249748">
    <property type="component" value="Unassembled WGS sequence"/>
</dbReference>
<evidence type="ECO:0000313" key="1">
    <source>
        <dbReference type="EMBL" id="RAK87990.1"/>
    </source>
</evidence>
<accession>A0ACD1IC53</accession>